<evidence type="ECO:0000313" key="2">
    <source>
        <dbReference type="Proteomes" id="UP000233837"/>
    </source>
</evidence>
<dbReference type="Proteomes" id="UP000233837">
    <property type="component" value="Unassembled WGS sequence"/>
</dbReference>
<dbReference type="AlphaFoldDB" id="A0A2I0X6I9"/>
<keyword evidence="2" id="KW-1185">Reference proteome</keyword>
<protein>
    <submittedName>
        <fullName evidence="1">Uncharacterized protein</fullName>
    </submittedName>
</protein>
<proteinExistence type="predicted"/>
<evidence type="ECO:0000313" key="1">
    <source>
        <dbReference type="EMBL" id="PKU83522.1"/>
    </source>
</evidence>
<sequence>MMDCWAPPKLNRRKPVPLNRRKLVPLYKRTLILPHRWTPVPPHRRKPVKQTPYHITYIIDEIPSTTLKKMCTKHHS</sequence>
<name>A0A2I0X6I9_9ASPA</name>
<reference evidence="1 2" key="2">
    <citation type="journal article" date="2017" name="Nature">
        <title>The Apostasia genome and the evolution of orchids.</title>
        <authorList>
            <person name="Zhang G.Q."/>
            <person name="Liu K.W."/>
            <person name="Li Z."/>
            <person name="Lohaus R."/>
            <person name="Hsiao Y.Y."/>
            <person name="Niu S.C."/>
            <person name="Wang J.Y."/>
            <person name="Lin Y.C."/>
            <person name="Xu Q."/>
            <person name="Chen L.J."/>
            <person name="Yoshida K."/>
            <person name="Fujiwara S."/>
            <person name="Wang Z.W."/>
            <person name="Zhang Y.Q."/>
            <person name="Mitsuda N."/>
            <person name="Wang M."/>
            <person name="Liu G.H."/>
            <person name="Pecoraro L."/>
            <person name="Huang H.X."/>
            <person name="Xiao X.J."/>
            <person name="Lin M."/>
            <person name="Wu X.Y."/>
            <person name="Wu W.L."/>
            <person name="Chen Y.Y."/>
            <person name="Chang S.B."/>
            <person name="Sakamoto S."/>
            <person name="Ohme-Takagi M."/>
            <person name="Yagi M."/>
            <person name="Zeng S.J."/>
            <person name="Shen C.Y."/>
            <person name="Yeh C.M."/>
            <person name="Luo Y.B."/>
            <person name="Tsai W.C."/>
            <person name="Van de Peer Y."/>
            <person name="Liu Z.J."/>
        </authorList>
    </citation>
    <scope>NUCLEOTIDE SEQUENCE [LARGE SCALE GENOMIC DNA]</scope>
    <source>
        <tissue evidence="1">The whole plant</tissue>
    </source>
</reference>
<accession>A0A2I0X6I9</accession>
<organism evidence="1 2">
    <name type="scientific">Dendrobium catenatum</name>
    <dbReference type="NCBI Taxonomy" id="906689"/>
    <lineage>
        <taxon>Eukaryota</taxon>
        <taxon>Viridiplantae</taxon>
        <taxon>Streptophyta</taxon>
        <taxon>Embryophyta</taxon>
        <taxon>Tracheophyta</taxon>
        <taxon>Spermatophyta</taxon>
        <taxon>Magnoliopsida</taxon>
        <taxon>Liliopsida</taxon>
        <taxon>Asparagales</taxon>
        <taxon>Orchidaceae</taxon>
        <taxon>Epidendroideae</taxon>
        <taxon>Malaxideae</taxon>
        <taxon>Dendrobiinae</taxon>
        <taxon>Dendrobium</taxon>
    </lineage>
</organism>
<reference evidence="1 2" key="1">
    <citation type="journal article" date="2016" name="Sci. Rep.">
        <title>The Dendrobium catenatum Lindl. genome sequence provides insights into polysaccharide synthase, floral development and adaptive evolution.</title>
        <authorList>
            <person name="Zhang G.Q."/>
            <person name="Xu Q."/>
            <person name="Bian C."/>
            <person name="Tsai W.C."/>
            <person name="Yeh C.M."/>
            <person name="Liu K.W."/>
            <person name="Yoshida K."/>
            <person name="Zhang L.S."/>
            <person name="Chang S.B."/>
            <person name="Chen F."/>
            <person name="Shi Y."/>
            <person name="Su Y.Y."/>
            <person name="Zhang Y.Q."/>
            <person name="Chen L.J."/>
            <person name="Yin Y."/>
            <person name="Lin M."/>
            <person name="Huang H."/>
            <person name="Deng H."/>
            <person name="Wang Z.W."/>
            <person name="Zhu S.L."/>
            <person name="Zhao X."/>
            <person name="Deng C."/>
            <person name="Niu S.C."/>
            <person name="Huang J."/>
            <person name="Wang M."/>
            <person name="Liu G.H."/>
            <person name="Yang H.J."/>
            <person name="Xiao X.J."/>
            <person name="Hsiao Y.Y."/>
            <person name="Wu W.L."/>
            <person name="Chen Y.Y."/>
            <person name="Mitsuda N."/>
            <person name="Ohme-Takagi M."/>
            <person name="Luo Y.B."/>
            <person name="Van de Peer Y."/>
            <person name="Liu Z.J."/>
        </authorList>
    </citation>
    <scope>NUCLEOTIDE SEQUENCE [LARGE SCALE GENOMIC DNA]</scope>
    <source>
        <tissue evidence="1">The whole plant</tissue>
    </source>
</reference>
<dbReference type="EMBL" id="KZ502094">
    <property type="protein sequence ID" value="PKU83522.1"/>
    <property type="molecule type" value="Genomic_DNA"/>
</dbReference>
<gene>
    <name evidence="1" type="ORF">MA16_Dca008209</name>
</gene>